<feature type="chain" id="PRO_5004201045" evidence="2">
    <location>
        <begin position="20"/>
        <end position="164"/>
    </location>
</feature>
<organism evidence="3 4">
    <name type="scientific">Tetrahymena thermophila (strain SB210)</name>
    <dbReference type="NCBI Taxonomy" id="312017"/>
    <lineage>
        <taxon>Eukaryota</taxon>
        <taxon>Sar</taxon>
        <taxon>Alveolata</taxon>
        <taxon>Ciliophora</taxon>
        <taxon>Intramacronucleata</taxon>
        <taxon>Oligohymenophorea</taxon>
        <taxon>Hymenostomatida</taxon>
        <taxon>Tetrahymenina</taxon>
        <taxon>Tetrahymenidae</taxon>
        <taxon>Tetrahymena</taxon>
    </lineage>
</organism>
<keyword evidence="1" id="KW-1133">Transmembrane helix</keyword>
<feature type="signal peptide" evidence="2">
    <location>
        <begin position="1"/>
        <end position="19"/>
    </location>
</feature>
<keyword evidence="1" id="KW-0472">Membrane</keyword>
<keyword evidence="4" id="KW-1185">Reference proteome</keyword>
<dbReference type="Proteomes" id="UP000009168">
    <property type="component" value="Unassembled WGS sequence"/>
</dbReference>
<dbReference type="HOGENOM" id="CLU_1573805_0_0_1"/>
<keyword evidence="1 3" id="KW-0812">Transmembrane</keyword>
<evidence type="ECO:0000256" key="2">
    <source>
        <dbReference type="SAM" id="SignalP"/>
    </source>
</evidence>
<keyword evidence="2" id="KW-0732">Signal</keyword>
<dbReference type="KEGG" id="tet:TTHERM_00187070"/>
<sequence length="164" mass="18252">MKKQILLTLAFYLLLIANASDNDDDCSFTVDQLNNQILKPDSTDCQNCFTSDVTMSIQADSQQITSITLTANDKSSPLQQLNLQPAEKSLTIDTSFRLQGQNMLYGYNFMNLCATSKVNGKLTYVLGFQAKVQNTYQTFFLSSEGVVLNLSYLILALCSILLFV</sequence>
<proteinExistence type="predicted"/>
<reference evidence="4" key="1">
    <citation type="journal article" date="2006" name="PLoS Biol.">
        <title>Macronuclear genome sequence of the ciliate Tetrahymena thermophila, a model eukaryote.</title>
        <authorList>
            <person name="Eisen J.A."/>
            <person name="Coyne R.S."/>
            <person name="Wu M."/>
            <person name="Wu D."/>
            <person name="Thiagarajan M."/>
            <person name="Wortman J.R."/>
            <person name="Badger J.H."/>
            <person name="Ren Q."/>
            <person name="Amedeo P."/>
            <person name="Jones K.M."/>
            <person name="Tallon L.J."/>
            <person name="Delcher A.L."/>
            <person name="Salzberg S.L."/>
            <person name="Silva J.C."/>
            <person name="Haas B.J."/>
            <person name="Majoros W.H."/>
            <person name="Farzad M."/>
            <person name="Carlton J.M."/>
            <person name="Smith R.K. Jr."/>
            <person name="Garg J."/>
            <person name="Pearlman R.E."/>
            <person name="Karrer K.M."/>
            <person name="Sun L."/>
            <person name="Manning G."/>
            <person name="Elde N.C."/>
            <person name="Turkewitz A.P."/>
            <person name="Asai D.J."/>
            <person name="Wilkes D.E."/>
            <person name="Wang Y."/>
            <person name="Cai H."/>
            <person name="Collins K."/>
            <person name="Stewart B.A."/>
            <person name="Lee S.R."/>
            <person name="Wilamowska K."/>
            <person name="Weinberg Z."/>
            <person name="Ruzzo W.L."/>
            <person name="Wloga D."/>
            <person name="Gaertig J."/>
            <person name="Frankel J."/>
            <person name="Tsao C.-C."/>
            <person name="Gorovsky M.A."/>
            <person name="Keeling P.J."/>
            <person name="Waller R.F."/>
            <person name="Patron N.J."/>
            <person name="Cherry J.M."/>
            <person name="Stover N.A."/>
            <person name="Krieger C.J."/>
            <person name="del Toro C."/>
            <person name="Ryder H.F."/>
            <person name="Williamson S.C."/>
            <person name="Barbeau R.A."/>
            <person name="Hamilton E.P."/>
            <person name="Orias E."/>
        </authorList>
    </citation>
    <scope>NUCLEOTIDE SEQUENCE [LARGE SCALE GENOMIC DNA]</scope>
    <source>
        <strain evidence="4">SB210</strain>
    </source>
</reference>
<dbReference type="RefSeq" id="XP_001008873.1">
    <property type="nucleotide sequence ID" value="XM_001008873.1"/>
</dbReference>
<dbReference type="AlphaFoldDB" id="Q22T10"/>
<protein>
    <submittedName>
        <fullName evidence="3">Transmembrane protein, putative</fullName>
    </submittedName>
</protein>
<name>Q22T10_TETTS</name>
<evidence type="ECO:0000313" key="3">
    <source>
        <dbReference type="EMBL" id="EAR88628.1"/>
    </source>
</evidence>
<evidence type="ECO:0000313" key="4">
    <source>
        <dbReference type="Proteomes" id="UP000009168"/>
    </source>
</evidence>
<dbReference type="GeneID" id="7844339"/>
<gene>
    <name evidence="3" type="ORF">TTHERM_00187070</name>
</gene>
<evidence type="ECO:0000256" key="1">
    <source>
        <dbReference type="SAM" id="Phobius"/>
    </source>
</evidence>
<accession>Q22T10</accession>
<feature type="transmembrane region" description="Helical" evidence="1">
    <location>
        <begin position="139"/>
        <end position="163"/>
    </location>
</feature>
<dbReference type="EMBL" id="GG662840">
    <property type="protein sequence ID" value="EAR88628.1"/>
    <property type="molecule type" value="Genomic_DNA"/>
</dbReference>
<dbReference type="InParanoid" id="Q22T10"/>